<dbReference type="InterPro" id="IPR036047">
    <property type="entry name" value="F-box-like_dom_sf"/>
</dbReference>
<protein>
    <recommendedName>
        <fullName evidence="1">F-box domain-containing protein</fullName>
    </recommendedName>
</protein>
<feature type="non-terminal residue" evidence="2">
    <location>
        <position position="508"/>
    </location>
</feature>
<dbReference type="Gene3D" id="3.80.10.10">
    <property type="entry name" value="Ribonuclease Inhibitor"/>
    <property type="match status" value="1"/>
</dbReference>
<dbReference type="InterPro" id="IPR032675">
    <property type="entry name" value="LRR_dom_sf"/>
</dbReference>
<reference evidence="2 3" key="1">
    <citation type="journal article" date="2010" name="Nat. Biotechnol.">
        <title>Genome sequence of the model mushroom Schizophyllum commune.</title>
        <authorList>
            <person name="Ohm R.A."/>
            <person name="de Jong J.F."/>
            <person name="Lugones L.G."/>
            <person name="Aerts A."/>
            <person name="Kothe E."/>
            <person name="Stajich J.E."/>
            <person name="de Vries R.P."/>
            <person name="Record E."/>
            <person name="Levasseur A."/>
            <person name="Baker S.E."/>
            <person name="Bartholomew K.A."/>
            <person name="Coutinho P.M."/>
            <person name="Erdmann S."/>
            <person name="Fowler T.J."/>
            <person name="Gathman A.C."/>
            <person name="Lombard V."/>
            <person name="Henrissat B."/>
            <person name="Knabe N."/>
            <person name="Kuees U."/>
            <person name="Lilly W.W."/>
            <person name="Lindquist E."/>
            <person name="Lucas S."/>
            <person name="Magnuson J.K."/>
            <person name="Piumi F."/>
            <person name="Raudaskoski M."/>
            <person name="Salamov A."/>
            <person name="Schmutz J."/>
            <person name="Schwarze F.W.M.R."/>
            <person name="vanKuyk P.A."/>
            <person name="Horton J.S."/>
            <person name="Grigoriev I.V."/>
            <person name="Woesten H.A.B."/>
        </authorList>
    </citation>
    <scope>NUCLEOTIDE SEQUENCE [LARGE SCALE GENOMIC DNA]</scope>
    <source>
        <strain evidence="3">H4-8 / FGSC 9210</strain>
    </source>
</reference>
<proteinExistence type="predicted"/>
<dbReference type="AlphaFoldDB" id="D8PVF7"/>
<dbReference type="VEuPathDB" id="FungiDB:SCHCODRAFT_02607735"/>
<dbReference type="EMBL" id="GL377303">
    <property type="protein sequence ID" value="EFJ00026.1"/>
    <property type="molecule type" value="Genomic_DNA"/>
</dbReference>
<accession>D8PVF7</accession>
<dbReference type="HOGENOM" id="CLU_020999_2_1_1"/>
<evidence type="ECO:0000259" key="1">
    <source>
        <dbReference type="Pfam" id="PF12937"/>
    </source>
</evidence>
<name>D8PVF7_SCHCM</name>
<dbReference type="Pfam" id="PF12937">
    <property type="entry name" value="F-box-like"/>
    <property type="match status" value="1"/>
</dbReference>
<dbReference type="OMA" id="DFRDPAW"/>
<dbReference type="Gene3D" id="1.20.1280.50">
    <property type="match status" value="1"/>
</dbReference>
<dbReference type="Proteomes" id="UP000007431">
    <property type="component" value="Unassembled WGS sequence"/>
</dbReference>
<evidence type="ECO:0000313" key="2">
    <source>
        <dbReference type="EMBL" id="EFJ00026.1"/>
    </source>
</evidence>
<dbReference type="InParanoid" id="D8PVF7"/>
<dbReference type="InterPro" id="IPR001810">
    <property type="entry name" value="F-box_dom"/>
</dbReference>
<dbReference type="STRING" id="578458.D8PVF7"/>
<dbReference type="SUPFAM" id="SSF81383">
    <property type="entry name" value="F-box domain"/>
    <property type="match status" value="1"/>
</dbReference>
<dbReference type="GeneID" id="9595452"/>
<sequence>MPSTIISPNTKSSASTHRRAVDRAPTEILSMIFNAALLPDAIALWDRRLEAMWVALAVSQVCRRWRQIACSAPQLWRNITIGLPFTTGKRALVALSLARSGSVPLDINLDVRNPDYDGDNDVPPGEPQAMLDCLELIVPHAQRWGNLDVICDTLSVMRAFLERTKDIRPRQLARIALMRPNPLFAALGMDPEPDELDSLPLFSGPLPALKEVVLHGAHVDWASPALQGLAHLDLRFQTEFVMPSWERFVDVARASPHLQSLALVGCGPDLDEIHTCRAAPTMDTLVFPSLTAFSLGYLDAESARKLLSLISMPQLQHLTIEDADYLHGPGDARGDSTPLIASLAQRSPRATSRPPGAALNLARITVLELVTVRASEAAFARLFSGLLALEELRLVKMQPDIFSALAPTELPTRSKAIRPCPKLRRIECRHMDASSLIPVLHKRRVAAAEGTPVPNFVQALTLRDCLSLAAEELHVFRSLGIRVIIERYEDDLSDMNSEGDDDDSYEDL</sequence>
<gene>
    <name evidence="2" type="ORF">SCHCODRAFT_105178</name>
</gene>
<dbReference type="OrthoDB" id="3252356at2759"/>
<dbReference type="SUPFAM" id="SSF52047">
    <property type="entry name" value="RNI-like"/>
    <property type="match status" value="1"/>
</dbReference>
<keyword evidence="3" id="KW-1185">Reference proteome</keyword>
<organism evidence="3">
    <name type="scientific">Schizophyllum commune (strain H4-8 / FGSC 9210)</name>
    <name type="common">Split gill fungus</name>
    <dbReference type="NCBI Taxonomy" id="578458"/>
    <lineage>
        <taxon>Eukaryota</taxon>
        <taxon>Fungi</taxon>
        <taxon>Dikarya</taxon>
        <taxon>Basidiomycota</taxon>
        <taxon>Agaricomycotina</taxon>
        <taxon>Agaricomycetes</taxon>
        <taxon>Agaricomycetidae</taxon>
        <taxon>Agaricales</taxon>
        <taxon>Schizophyllaceae</taxon>
        <taxon>Schizophyllum</taxon>
    </lineage>
</organism>
<dbReference type="KEGG" id="scm:SCHCO_02607735"/>
<feature type="domain" description="F-box" evidence="1">
    <location>
        <begin position="25"/>
        <end position="81"/>
    </location>
</feature>
<evidence type="ECO:0000313" key="3">
    <source>
        <dbReference type="Proteomes" id="UP000007431"/>
    </source>
</evidence>
<dbReference type="eggNOG" id="ENOG502RSEN">
    <property type="taxonomic scope" value="Eukaryota"/>
</dbReference>